<keyword evidence="9" id="KW-1185">Reference proteome</keyword>
<dbReference type="EMBL" id="JARJCW010000016">
    <property type="protein sequence ID" value="KAJ7216082.1"/>
    <property type="molecule type" value="Genomic_DNA"/>
</dbReference>
<feature type="active site" description="Charge relay system" evidence="5">
    <location>
        <position position="303"/>
    </location>
</feature>
<evidence type="ECO:0000313" key="9">
    <source>
        <dbReference type="Proteomes" id="UP001219525"/>
    </source>
</evidence>
<gene>
    <name evidence="8" type="ORF">GGX14DRAFT_442762</name>
</gene>
<dbReference type="Proteomes" id="UP001219525">
    <property type="component" value="Unassembled WGS sequence"/>
</dbReference>
<evidence type="ECO:0000256" key="1">
    <source>
        <dbReference type="ARBA" id="ARBA00011073"/>
    </source>
</evidence>
<feature type="signal peptide" evidence="6">
    <location>
        <begin position="1"/>
        <end position="19"/>
    </location>
</feature>
<sequence length="364" mass="37315">MHIQFGFVGAALLRLLVGAAPAPQAVERRIADVCARGLARIAQSGKLTTMGTDAQGPDKFPTRAASQDWSSPFDDTWGDGVIVYVLDCGVWSGHSELTGRVETGWSLPGLGGDATTDPCGHGTAVASLIAGTTLGVAKNATIVPVRITNQIQCSVGAGVDDAGDGVNWAVSDFTTRMNSATKPKGGIINLSYAVRQADKTEQALTAAIAAGMHVVVTAGNENRNECFGGPAPANEQRVKDVGQFVVGMTDWNDARFETDAGGSNYGSCLTLFAPGVSMVAAAGTTDGTNHPLDKGGVDNSGTSFSASLVSGVIAAIISSQGNMSPADMRSRVVSRGVQNAGIGDLQGSPDILLQAPILSLKAQR</sequence>
<dbReference type="PROSITE" id="PS00137">
    <property type="entry name" value="SUBTILASE_HIS"/>
    <property type="match status" value="1"/>
</dbReference>
<keyword evidence="2 5" id="KW-0645">Protease</keyword>
<keyword evidence="6" id="KW-0732">Signal</keyword>
<feature type="chain" id="PRO_5042167173" evidence="6">
    <location>
        <begin position="20"/>
        <end position="364"/>
    </location>
</feature>
<dbReference type="InterPro" id="IPR050131">
    <property type="entry name" value="Peptidase_S8_subtilisin-like"/>
</dbReference>
<dbReference type="InterPro" id="IPR015500">
    <property type="entry name" value="Peptidase_S8_subtilisin-rel"/>
</dbReference>
<reference evidence="8" key="1">
    <citation type="submission" date="2023-03" db="EMBL/GenBank/DDBJ databases">
        <title>Massive genome expansion in bonnet fungi (Mycena s.s.) driven by repeated elements and novel gene families across ecological guilds.</title>
        <authorList>
            <consortium name="Lawrence Berkeley National Laboratory"/>
            <person name="Harder C.B."/>
            <person name="Miyauchi S."/>
            <person name="Viragh M."/>
            <person name="Kuo A."/>
            <person name="Thoen E."/>
            <person name="Andreopoulos B."/>
            <person name="Lu D."/>
            <person name="Skrede I."/>
            <person name="Drula E."/>
            <person name="Henrissat B."/>
            <person name="Morin E."/>
            <person name="Kohler A."/>
            <person name="Barry K."/>
            <person name="LaButti K."/>
            <person name="Morin E."/>
            <person name="Salamov A."/>
            <person name="Lipzen A."/>
            <person name="Mereny Z."/>
            <person name="Hegedus B."/>
            <person name="Baldrian P."/>
            <person name="Stursova M."/>
            <person name="Weitz H."/>
            <person name="Taylor A."/>
            <person name="Grigoriev I.V."/>
            <person name="Nagy L.G."/>
            <person name="Martin F."/>
            <person name="Kauserud H."/>
        </authorList>
    </citation>
    <scope>NUCLEOTIDE SEQUENCE</scope>
    <source>
        <strain evidence="8">9144</strain>
    </source>
</reference>
<keyword evidence="4 5" id="KW-0720">Serine protease</keyword>
<evidence type="ECO:0000256" key="5">
    <source>
        <dbReference type="PROSITE-ProRule" id="PRU01240"/>
    </source>
</evidence>
<comment type="similarity">
    <text evidence="1 5">Belongs to the peptidase S8 family.</text>
</comment>
<dbReference type="PROSITE" id="PS51892">
    <property type="entry name" value="SUBTILASE"/>
    <property type="match status" value="1"/>
</dbReference>
<feature type="active site" description="Charge relay system" evidence="5">
    <location>
        <position position="87"/>
    </location>
</feature>
<dbReference type="Pfam" id="PF00082">
    <property type="entry name" value="Peptidase_S8"/>
    <property type="match status" value="1"/>
</dbReference>
<dbReference type="InterPro" id="IPR022398">
    <property type="entry name" value="Peptidase_S8_His-AS"/>
</dbReference>
<dbReference type="PANTHER" id="PTHR43806:SF66">
    <property type="entry name" value="SERIN ENDOPEPTIDASE"/>
    <property type="match status" value="1"/>
</dbReference>
<evidence type="ECO:0000256" key="6">
    <source>
        <dbReference type="SAM" id="SignalP"/>
    </source>
</evidence>
<evidence type="ECO:0000256" key="2">
    <source>
        <dbReference type="ARBA" id="ARBA00022670"/>
    </source>
</evidence>
<keyword evidence="3 5" id="KW-0378">Hydrolase</keyword>
<feature type="active site" description="Charge relay system" evidence="5">
    <location>
        <position position="121"/>
    </location>
</feature>
<dbReference type="PRINTS" id="PR00723">
    <property type="entry name" value="SUBTILISIN"/>
</dbReference>
<dbReference type="GO" id="GO:0006508">
    <property type="term" value="P:proteolysis"/>
    <property type="evidence" value="ECO:0007669"/>
    <property type="project" value="UniProtKB-KW"/>
</dbReference>
<dbReference type="InterPro" id="IPR036852">
    <property type="entry name" value="Peptidase_S8/S53_dom_sf"/>
</dbReference>
<dbReference type="InterPro" id="IPR000209">
    <property type="entry name" value="Peptidase_S8/S53_dom"/>
</dbReference>
<dbReference type="GO" id="GO:0004252">
    <property type="term" value="F:serine-type endopeptidase activity"/>
    <property type="evidence" value="ECO:0007669"/>
    <property type="project" value="UniProtKB-UniRule"/>
</dbReference>
<evidence type="ECO:0000256" key="4">
    <source>
        <dbReference type="ARBA" id="ARBA00022825"/>
    </source>
</evidence>
<name>A0AAD6VL16_9AGAR</name>
<feature type="domain" description="Peptidase S8/S53" evidence="7">
    <location>
        <begin position="78"/>
        <end position="335"/>
    </location>
</feature>
<dbReference type="SUPFAM" id="SSF52743">
    <property type="entry name" value="Subtilisin-like"/>
    <property type="match status" value="1"/>
</dbReference>
<dbReference type="AlphaFoldDB" id="A0AAD6VL16"/>
<accession>A0AAD6VL16</accession>
<comment type="caution">
    <text evidence="8">The sequence shown here is derived from an EMBL/GenBank/DDBJ whole genome shotgun (WGS) entry which is preliminary data.</text>
</comment>
<evidence type="ECO:0000256" key="3">
    <source>
        <dbReference type="ARBA" id="ARBA00022801"/>
    </source>
</evidence>
<evidence type="ECO:0000259" key="7">
    <source>
        <dbReference type="Pfam" id="PF00082"/>
    </source>
</evidence>
<evidence type="ECO:0000313" key="8">
    <source>
        <dbReference type="EMBL" id="KAJ7216082.1"/>
    </source>
</evidence>
<proteinExistence type="inferred from homology"/>
<dbReference type="Gene3D" id="3.40.50.200">
    <property type="entry name" value="Peptidase S8/S53 domain"/>
    <property type="match status" value="1"/>
</dbReference>
<organism evidence="8 9">
    <name type="scientific">Mycena pura</name>
    <dbReference type="NCBI Taxonomy" id="153505"/>
    <lineage>
        <taxon>Eukaryota</taxon>
        <taxon>Fungi</taxon>
        <taxon>Dikarya</taxon>
        <taxon>Basidiomycota</taxon>
        <taxon>Agaricomycotina</taxon>
        <taxon>Agaricomycetes</taxon>
        <taxon>Agaricomycetidae</taxon>
        <taxon>Agaricales</taxon>
        <taxon>Marasmiineae</taxon>
        <taxon>Mycenaceae</taxon>
        <taxon>Mycena</taxon>
    </lineage>
</organism>
<protein>
    <submittedName>
        <fullName evidence="8">Peptidase S8/S53 domain-containing protein</fullName>
    </submittedName>
</protein>
<dbReference type="GO" id="GO:0005615">
    <property type="term" value="C:extracellular space"/>
    <property type="evidence" value="ECO:0007669"/>
    <property type="project" value="TreeGrafter"/>
</dbReference>
<dbReference type="PANTHER" id="PTHR43806">
    <property type="entry name" value="PEPTIDASE S8"/>
    <property type="match status" value="1"/>
</dbReference>